<keyword evidence="3" id="KW-1185">Reference proteome</keyword>
<sequence length="394" mass="44010">MDPLSITVGVLGLIAKCIKGIDLVSQCCTAVKRSELKLAVLKAKCSAIQFALRQIHDLYVSRVELQTCGPEPLEILKLCNIVFEELDDSLQPILLAEERGTPLRKVWDRLSDLWKRHDVEVLLTSLSSVGDTAHILLTGLQSQSVSELRETLKSPEMQHLIGQADADTRSLVETRKERSSIVALEEGGVDEILLSSRVYRQFETSNRSGSREADPASEQTATVLASEDAGSQSSLATFLGQTRNKASKRPPGGQFVFPWRNKSDKMEPRVPSQMLPREPVPLSLEEVRECCFERFLRSGEPTPAEIRRLRENVQRIYMLDARLTGMQALDKSYAKEADAGTGLEGVIRENVIWELTDLFRPERSTVSMPSLLRVCLQTELGLEKLDNIALARRV</sequence>
<evidence type="ECO:0008006" key="4">
    <source>
        <dbReference type="Google" id="ProtNLM"/>
    </source>
</evidence>
<name>A0AAJ0B8X9_9PEZI</name>
<evidence type="ECO:0000256" key="1">
    <source>
        <dbReference type="SAM" id="MobiDB-lite"/>
    </source>
</evidence>
<accession>A0AAJ0B8X9</accession>
<proteinExistence type="predicted"/>
<gene>
    <name evidence="2" type="ORF">QBC47DRAFT_388975</name>
</gene>
<protein>
    <recommendedName>
        <fullName evidence="4">Fungal N-terminal domain-containing protein</fullName>
    </recommendedName>
</protein>
<dbReference type="AlphaFoldDB" id="A0AAJ0B8X9"/>
<reference evidence="2" key="1">
    <citation type="submission" date="2023-06" db="EMBL/GenBank/DDBJ databases">
        <title>Genome-scale phylogeny and comparative genomics of the fungal order Sordariales.</title>
        <authorList>
            <consortium name="Lawrence Berkeley National Laboratory"/>
            <person name="Hensen N."/>
            <person name="Bonometti L."/>
            <person name="Westerberg I."/>
            <person name="Brannstrom I.O."/>
            <person name="Guillou S."/>
            <person name="Cros-Aarteil S."/>
            <person name="Calhoun S."/>
            <person name="Haridas S."/>
            <person name="Kuo A."/>
            <person name="Mondo S."/>
            <person name="Pangilinan J."/>
            <person name="Riley R."/>
            <person name="Labutti K."/>
            <person name="Andreopoulos B."/>
            <person name="Lipzen A."/>
            <person name="Chen C."/>
            <person name="Yanf M."/>
            <person name="Daum C."/>
            <person name="Ng V."/>
            <person name="Clum A."/>
            <person name="Steindorff A."/>
            <person name="Ohm R."/>
            <person name="Martin F."/>
            <person name="Silar P."/>
            <person name="Natvig D."/>
            <person name="Lalanne C."/>
            <person name="Gautier V."/>
            <person name="Ament-Velasquez S.L."/>
            <person name="Kruys A."/>
            <person name="Hutchinson M.I."/>
            <person name="Powell A.J."/>
            <person name="Barry K."/>
            <person name="Miller A.N."/>
            <person name="Grigoriev I.V."/>
            <person name="Debuchy R."/>
            <person name="Gladieux P."/>
            <person name="Thoren M.H."/>
            <person name="Johannesson H."/>
        </authorList>
    </citation>
    <scope>NUCLEOTIDE SEQUENCE</scope>
    <source>
        <strain evidence="2">PSN4</strain>
    </source>
</reference>
<evidence type="ECO:0000313" key="3">
    <source>
        <dbReference type="Proteomes" id="UP001239445"/>
    </source>
</evidence>
<comment type="caution">
    <text evidence="2">The sequence shown here is derived from an EMBL/GenBank/DDBJ whole genome shotgun (WGS) entry which is preliminary data.</text>
</comment>
<feature type="region of interest" description="Disordered" evidence="1">
    <location>
        <begin position="241"/>
        <end position="274"/>
    </location>
</feature>
<evidence type="ECO:0000313" key="2">
    <source>
        <dbReference type="EMBL" id="KAK1752613.1"/>
    </source>
</evidence>
<dbReference type="EMBL" id="MU839839">
    <property type="protein sequence ID" value="KAK1752613.1"/>
    <property type="molecule type" value="Genomic_DNA"/>
</dbReference>
<organism evidence="2 3">
    <name type="scientific">Echria macrotheca</name>
    <dbReference type="NCBI Taxonomy" id="438768"/>
    <lineage>
        <taxon>Eukaryota</taxon>
        <taxon>Fungi</taxon>
        <taxon>Dikarya</taxon>
        <taxon>Ascomycota</taxon>
        <taxon>Pezizomycotina</taxon>
        <taxon>Sordariomycetes</taxon>
        <taxon>Sordariomycetidae</taxon>
        <taxon>Sordariales</taxon>
        <taxon>Schizotheciaceae</taxon>
        <taxon>Echria</taxon>
    </lineage>
</organism>
<dbReference type="Proteomes" id="UP001239445">
    <property type="component" value="Unassembled WGS sequence"/>
</dbReference>